<proteinExistence type="predicted"/>
<evidence type="ECO:0000313" key="2">
    <source>
        <dbReference type="EMBL" id="OCT74293.1"/>
    </source>
</evidence>
<evidence type="ECO:0000313" key="3">
    <source>
        <dbReference type="Proteomes" id="UP000694892"/>
    </source>
</evidence>
<accession>A0A974CJK3</accession>
<gene>
    <name evidence="2" type="ORF">XELAEV_18033255mg</name>
</gene>
<dbReference type="EMBL" id="CM004477">
    <property type="protein sequence ID" value="OCT74293.1"/>
    <property type="molecule type" value="Genomic_DNA"/>
</dbReference>
<protein>
    <submittedName>
        <fullName evidence="2">Uncharacterized protein</fullName>
    </submittedName>
</protein>
<feature type="compositionally biased region" description="Polar residues" evidence="1">
    <location>
        <begin position="116"/>
        <end position="127"/>
    </location>
</feature>
<name>A0A974CJK3_XENLA</name>
<sequence>MSQIEGEMPMDFEATRKRKKGSSKPQKLTDYFPRSADNAQDGAAAYSSAHPTTTPVAVGDYISSSPADTALPSADSLSPDDESPVSGSASLRSPVKSRPRLSDTTQPLPSPGSEVSDFNSSSDTLSLENMPASDQLLTQDSMKHTSQLSLFRRDSPSFDSSTRSPSFVLESPSFLCTEQPEKETKFLT</sequence>
<dbReference type="Proteomes" id="UP000694892">
    <property type="component" value="Chromosome 6S"/>
</dbReference>
<dbReference type="AlphaFoldDB" id="A0A974CJK3"/>
<organism evidence="2 3">
    <name type="scientific">Xenopus laevis</name>
    <name type="common">African clawed frog</name>
    <dbReference type="NCBI Taxonomy" id="8355"/>
    <lineage>
        <taxon>Eukaryota</taxon>
        <taxon>Metazoa</taxon>
        <taxon>Chordata</taxon>
        <taxon>Craniata</taxon>
        <taxon>Vertebrata</taxon>
        <taxon>Euteleostomi</taxon>
        <taxon>Amphibia</taxon>
        <taxon>Batrachia</taxon>
        <taxon>Anura</taxon>
        <taxon>Pipoidea</taxon>
        <taxon>Pipidae</taxon>
        <taxon>Xenopodinae</taxon>
        <taxon>Xenopus</taxon>
        <taxon>Xenopus</taxon>
    </lineage>
</organism>
<evidence type="ECO:0000256" key="1">
    <source>
        <dbReference type="SAM" id="MobiDB-lite"/>
    </source>
</evidence>
<reference evidence="3" key="1">
    <citation type="journal article" date="2016" name="Nature">
        <title>Genome evolution in the allotetraploid frog Xenopus laevis.</title>
        <authorList>
            <person name="Session A.M."/>
            <person name="Uno Y."/>
            <person name="Kwon T."/>
            <person name="Chapman J.A."/>
            <person name="Toyoda A."/>
            <person name="Takahashi S."/>
            <person name="Fukui A."/>
            <person name="Hikosaka A."/>
            <person name="Suzuki A."/>
            <person name="Kondo M."/>
            <person name="van Heeringen S.J."/>
            <person name="Quigley I."/>
            <person name="Heinz S."/>
            <person name="Ogino H."/>
            <person name="Ochi H."/>
            <person name="Hellsten U."/>
            <person name="Lyons J.B."/>
            <person name="Simakov O."/>
            <person name="Putnam N."/>
            <person name="Stites J."/>
            <person name="Kuroki Y."/>
            <person name="Tanaka T."/>
            <person name="Michiue T."/>
            <person name="Watanabe M."/>
            <person name="Bogdanovic O."/>
            <person name="Lister R."/>
            <person name="Georgiou G."/>
            <person name="Paranjpe S.S."/>
            <person name="van Kruijsbergen I."/>
            <person name="Shu S."/>
            <person name="Carlson J."/>
            <person name="Kinoshita T."/>
            <person name="Ohta Y."/>
            <person name="Mawaribuchi S."/>
            <person name="Jenkins J."/>
            <person name="Grimwood J."/>
            <person name="Schmutz J."/>
            <person name="Mitros T."/>
            <person name="Mozaffari S.V."/>
            <person name="Suzuki Y."/>
            <person name="Haramoto Y."/>
            <person name="Yamamoto T.S."/>
            <person name="Takagi C."/>
            <person name="Heald R."/>
            <person name="Miller K."/>
            <person name="Haudenschild C."/>
            <person name="Kitzman J."/>
            <person name="Nakayama T."/>
            <person name="Izutsu Y."/>
            <person name="Robert J."/>
            <person name="Fortriede J."/>
            <person name="Burns K."/>
            <person name="Lotay V."/>
            <person name="Karimi K."/>
            <person name="Yasuoka Y."/>
            <person name="Dichmann D.S."/>
            <person name="Flajnik M.F."/>
            <person name="Houston D.W."/>
            <person name="Shendure J."/>
            <person name="DuPasquier L."/>
            <person name="Vize P.D."/>
            <person name="Zorn A.M."/>
            <person name="Ito M."/>
            <person name="Marcotte E.M."/>
            <person name="Wallingford J.B."/>
            <person name="Ito Y."/>
            <person name="Asashima M."/>
            <person name="Ueno N."/>
            <person name="Matsuda Y."/>
            <person name="Veenstra G.J."/>
            <person name="Fujiyama A."/>
            <person name="Harland R.M."/>
            <person name="Taira M."/>
            <person name="Rokhsar D.S."/>
        </authorList>
    </citation>
    <scope>NUCLEOTIDE SEQUENCE [LARGE SCALE GENOMIC DNA]</scope>
    <source>
        <strain evidence="3">J</strain>
    </source>
</reference>
<feature type="region of interest" description="Disordered" evidence="1">
    <location>
        <begin position="1"/>
        <end position="141"/>
    </location>
</feature>